<proteinExistence type="predicted"/>
<name>A0A6G1DP18_9ORYZ</name>
<dbReference type="AlphaFoldDB" id="A0A6G1DP18"/>
<evidence type="ECO:0000313" key="1">
    <source>
        <dbReference type="EMBL" id="KAF0914250.1"/>
    </source>
</evidence>
<accession>A0A6G1DP18</accession>
<organism evidence="1 2">
    <name type="scientific">Oryza meyeriana var. granulata</name>
    <dbReference type="NCBI Taxonomy" id="110450"/>
    <lineage>
        <taxon>Eukaryota</taxon>
        <taxon>Viridiplantae</taxon>
        <taxon>Streptophyta</taxon>
        <taxon>Embryophyta</taxon>
        <taxon>Tracheophyta</taxon>
        <taxon>Spermatophyta</taxon>
        <taxon>Magnoliopsida</taxon>
        <taxon>Liliopsida</taxon>
        <taxon>Poales</taxon>
        <taxon>Poaceae</taxon>
        <taxon>BOP clade</taxon>
        <taxon>Oryzoideae</taxon>
        <taxon>Oryzeae</taxon>
        <taxon>Oryzinae</taxon>
        <taxon>Oryza</taxon>
        <taxon>Oryza meyeriana</taxon>
    </lineage>
</organism>
<dbReference type="Proteomes" id="UP000479710">
    <property type="component" value="Unassembled WGS sequence"/>
</dbReference>
<protein>
    <submittedName>
        <fullName evidence="1">Uncharacterized protein</fullName>
    </submittedName>
</protein>
<dbReference type="EMBL" id="SPHZ02000006">
    <property type="protein sequence ID" value="KAF0914250.1"/>
    <property type="molecule type" value="Genomic_DNA"/>
</dbReference>
<keyword evidence="2" id="KW-1185">Reference proteome</keyword>
<sequence length="108" mass="12172">MKNRSDLLALAYCLRDYNFNESSVNAAGQSPDDTPVYLNVYDLTPMNGYFMVLNMHLEHTTTPQVEYLKWNLVNVLVPFATAFCQNHSRSPQSAMIQTVALKIARKGG</sequence>
<gene>
    <name evidence="1" type="ORF">E2562_027814</name>
</gene>
<reference evidence="1 2" key="1">
    <citation type="submission" date="2019-11" db="EMBL/GenBank/DDBJ databases">
        <title>Whole genome sequence of Oryza granulata.</title>
        <authorList>
            <person name="Li W."/>
        </authorList>
    </citation>
    <scope>NUCLEOTIDE SEQUENCE [LARGE SCALE GENOMIC DNA]</scope>
    <source>
        <strain evidence="2">cv. Menghai</strain>
        <tissue evidence="1">Leaf</tissue>
    </source>
</reference>
<evidence type="ECO:0000313" key="2">
    <source>
        <dbReference type="Proteomes" id="UP000479710"/>
    </source>
</evidence>
<comment type="caution">
    <text evidence="1">The sequence shown here is derived from an EMBL/GenBank/DDBJ whole genome shotgun (WGS) entry which is preliminary data.</text>
</comment>